<dbReference type="SUPFAM" id="SSF51735">
    <property type="entry name" value="NAD(P)-binding Rossmann-fold domains"/>
    <property type="match status" value="1"/>
</dbReference>
<dbReference type="PANTHER" id="PTHR44196">
    <property type="entry name" value="DEHYDROGENASE/REDUCTASE SDR FAMILY MEMBER 7B"/>
    <property type="match status" value="1"/>
</dbReference>
<dbReference type="Pfam" id="PF00106">
    <property type="entry name" value="adh_short"/>
    <property type="match status" value="1"/>
</dbReference>
<protein>
    <submittedName>
        <fullName evidence="3">SDR family oxidoreductase</fullName>
    </submittedName>
</protein>
<dbReference type="Gene3D" id="3.40.50.720">
    <property type="entry name" value="NAD(P)-binding Rossmann-like Domain"/>
    <property type="match status" value="1"/>
</dbReference>
<proteinExistence type="inferred from homology"/>
<gene>
    <name evidence="3" type="ORF">GCM10023321_48930</name>
</gene>
<dbReference type="InterPro" id="IPR036291">
    <property type="entry name" value="NAD(P)-bd_dom_sf"/>
</dbReference>
<comment type="caution">
    <text evidence="3">The sequence shown here is derived from an EMBL/GenBank/DDBJ whole genome shotgun (WGS) entry which is preliminary data.</text>
</comment>
<dbReference type="CDD" id="cd05233">
    <property type="entry name" value="SDR_c"/>
    <property type="match status" value="1"/>
</dbReference>
<dbReference type="PRINTS" id="PR00081">
    <property type="entry name" value="GDHRDH"/>
</dbReference>
<keyword evidence="4" id="KW-1185">Reference proteome</keyword>
<dbReference type="EMBL" id="BAABJP010000029">
    <property type="protein sequence ID" value="GAA5162887.1"/>
    <property type="molecule type" value="Genomic_DNA"/>
</dbReference>
<evidence type="ECO:0000313" key="4">
    <source>
        <dbReference type="Proteomes" id="UP001428817"/>
    </source>
</evidence>
<evidence type="ECO:0000313" key="3">
    <source>
        <dbReference type="EMBL" id="GAA5162887.1"/>
    </source>
</evidence>
<sequence>MVVVGGSTGVGAALVRALAAEGARCTVLALPGEELDQVVAEVGGAEVPLDLADFDQVDGAIGRAEALNGPVDVLMCNAAVSPAGPFQDFGARQLWHATTVNMLSQMELIRQVIPGMRARGRGTITTTGSLSTEVSMIHLGAYVPGKAGLTKCALDLQSELRDYGIRVFTFILGSVKGTTLANKAIEDPVVDFIERRAGDAGVLTPEVVAKRMVEVVGSDRKSALITVPKAASPLVGFRNLAVKLIDPVMGRPARKFKRQAHR</sequence>
<keyword evidence="2" id="KW-0560">Oxidoreductase</keyword>
<comment type="similarity">
    <text evidence="1">Belongs to the short-chain dehydrogenases/reductases (SDR) family.</text>
</comment>
<accession>A0ABP9QJ78</accession>
<dbReference type="PANTHER" id="PTHR44196:SF1">
    <property type="entry name" value="DEHYDROGENASE_REDUCTASE SDR FAMILY MEMBER 7B"/>
    <property type="match status" value="1"/>
</dbReference>
<reference evidence="4" key="1">
    <citation type="journal article" date="2019" name="Int. J. Syst. Evol. Microbiol.">
        <title>The Global Catalogue of Microorganisms (GCM) 10K type strain sequencing project: providing services to taxonomists for standard genome sequencing and annotation.</title>
        <authorList>
            <consortium name="The Broad Institute Genomics Platform"/>
            <consortium name="The Broad Institute Genome Sequencing Center for Infectious Disease"/>
            <person name="Wu L."/>
            <person name="Ma J."/>
        </authorList>
    </citation>
    <scope>NUCLEOTIDE SEQUENCE [LARGE SCALE GENOMIC DNA]</scope>
    <source>
        <strain evidence="4">JCM 18303</strain>
    </source>
</reference>
<organism evidence="3 4">
    <name type="scientific">Pseudonocardia eucalypti</name>
    <dbReference type="NCBI Taxonomy" id="648755"/>
    <lineage>
        <taxon>Bacteria</taxon>
        <taxon>Bacillati</taxon>
        <taxon>Actinomycetota</taxon>
        <taxon>Actinomycetes</taxon>
        <taxon>Pseudonocardiales</taxon>
        <taxon>Pseudonocardiaceae</taxon>
        <taxon>Pseudonocardia</taxon>
    </lineage>
</organism>
<dbReference type="Proteomes" id="UP001428817">
    <property type="component" value="Unassembled WGS sequence"/>
</dbReference>
<name>A0ABP9QJ78_9PSEU</name>
<evidence type="ECO:0000256" key="1">
    <source>
        <dbReference type="ARBA" id="ARBA00006484"/>
    </source>
</evidence>
<dbReference type="InterPro" id="IPR002347">
    <property type="entry name" value="SDR_fam"/>
</dbReference>
<evidence type="ECO:0000256" key="2">
    <source>
        <dbReference type="ARBA" id="ARBA00023002"/>
    </source>
</evidence>